<sequence>MDLMYRKLLVEAVDQRLTLFCENKLYQLYLLRDKGAMARIKPQVSCLNPGKLRKLISCTIVTNYHVIAKLATNQSGLQRCKISLVDAMGTRFTKYGKIVGLDPDNDLAVLKIETEGRELKPVSLGTSSDLYVELLRLLDELEALVNHLKTHDGHYKSWSVPEGLRHVHGYMNALFSLNSFERTKTEERYVIAGWAHKSLK</sequence>
<dbReference type="EC" id="2.5.1.18" evidence="1"/>
<accession>A0ABQ8A141</accession>
<dbReference type="InterPro" id="IPR044627">
    <property type="entry name" value="DHAR1/2/3/4"/>
</dbReference>
<comment type="catalytic activity">
    <reaction evidence="3">
        <text>RX + glutathione = an S-substituted glutathione + a halide anion + H(+)</text>
        <dbReference type="Rhea" id="RHEA:16437"/>
        <dbReference type="ChEBI" id="CHEBI:15378"/>
        <dbReference type="ChEBI" id="CHEBI:16042"/>
        <dbReference type="ChEBI" id="CHEBI:17792"/>
        <dbReference type="ChEBI" id="CHEBI:57925"/>
        <dbReference type="ChEBI" id="CHEBI:90779"/>
        <dbReference type="EC" id="2.5.1.18"/>
    </reaction>
</comment>
<dbReference type="Proteomes" id="UP000824890">
    <property type="component" value="Unassembled WGS sequence"/>
</dbReference>
<name>A0ABQ8A141_BRANA</name>
<dbReference type="SUPFAM" id="SSF50494">
    <property type="entry name" value="Trypsin-like serine proteases"/>
    <property type="match status" value="1"/>
</dbReference>
<dbReference type="EMBL" id="JAGKQM010000014">
    <property type="protein sequence ID" value="KAH0886220.1"/>
    <property type="molecule type" value="Genomic_DNA"/>
</dbReference>
<protein>
    <recommendedName>
        <fullName evidence="1">glutathione transferase</fullName>
        <ecNumber evidence="1">2.5.1.18</ecNumber>
    </recommendedName>
</protein>
<reference evidence="4 5" key="1">
    <citation type="submission" date="2021-05" db="EMBL/GenBank/DDBJ databases">
        <title>Genome Assembly of Synthetic Allotetraploid Brassica napus Reveals Homoeologous Exchanges between Subgenomes.</title>
        <authorList>
            <person name="Davis J.T."/>
        </authorList>
    </citation>
    <scope>NUCLEOTIDE SEQUENCE [LARGE SCALE GENOMIC DNA]</scope>
    <source>
        <strain evidence="5">cv. Da-Ae</strain>
        <tissue evidence="4">Seedling</tissue>
    </source>
</reference>
<evidence type="ECO:0000313" key="5">
    <source>
        <dbReference type="Proteomes" id="UP000824890"/>
    </source>
</evidence>
<evidence type="ECO:0000256" key="1">
    <source>
        <dbReference type="ARBA" id="ARBA00012452"/>
    </source>
</evidence>
<keyword evidence="5" id="KW-1185">Reference proteome</keyword>
<comment type="caution">
    <text evidence="4">The sequence shown here is derived from an EMBL/GenBank/DDBJ whole genome shotgun (WGS) entry which is preliminary data.</text>
</comment>
<dbReference type="PANTHER" id="PTHR44420">
    <property type="entry name" value="GLUTATHIONE S-TRANSFERASE DHAR2-RELATED"/>
    <property type="match status" value="1"/>
</dbReference>
<gene>
    <name evidence="4" type="ORF">HID58_062316</name>
</gene>
<evidence type="ECO:0000256" key="3">
    <source>
        <dbReference type="ARBA" id="ARBA00047960"/>
    </source>
</evidence>
<keyword evidence="2" id="KW-0808">Transferase</keyword>
<evidence type="ECO:0000256" key="2">
    <source>
        <dbReference type="ARBA" id="ARBA00022679"/>
    </source>
</evidence>
<dbReference type="Pfam" id="PF13365">
    <property type="entry name" value="Trypsin_2"/>
    <property type="match status" value="1"/>
</dbReference>
<dbReference type="PANTHER" id="PTHR44420:SF4">
    <property type="entry name" value="F18O14.31-RELATED"/>
    <property type="match status" value="1"/>
</dbReference>
<proteinExistence type="predicted"/>
<dbReference type="InterPro" id="IPR009003">
    <property type="entry name" value="Peptidase_S1_PA"/>
</dbReference>
<dbReference type="Gene3D" id="1.20.1050.10">
    <property type="match status" value="1"/>
</dbReference>
<dbReference type="Gene3D" id="2.40.10.10">
    <property type="entry name" value="Trypsin-like serine proteases"/>
    <property type="match status" value="1"/>
</dbReference>
<organism evidence="4 5">
    <name type="scientific">Brassica napus</name>
    <name type="common">Rape</name>
    <dbReference type="NCBI Taxonomy" id="3708"/>
    <lineage>
        <taxon>Eukaryota</taxon>
        <taxon>Viridiplantae</taxon>
        <taxon>Streptophyta</taxon>
        <taxon>Embryophyta</taxon>
        <taxon>Tracheophyta</taxon>
        <taxon>Spermatophyta</taxon>
        <taxon>Magnoliopsida</taxon>
        <taxon>eudicotyledons</taxon>
        <taxon>Gunneridae</taxon>
        <taxon>Pentapetalae</taxon>
        <taxon>rosids</taxon>
        <taxon>malvids</taxon>
        <taxon>Brassicales</taxon>
        <taxon>Brassicaceae</taxon>
        <taxon>Brassiceae</taxon>
        <taxon>Brassica</taxon>
    </lineage>
</organism>
<dbReference type="InterPro" id="IPR043504">
    <property type="entry name" value="Peptidase_S1_PA_chymotrypsin"/>
</dbReference>
<evidence type="ECO:0000313" key="4">
    <source>
        <dbReference type="EMBL" id="KAH0886220.1"/>
    </source>
</evidence>